<evidence type="ECO:0000256" key="1">
    <source>
        <dbReference type="SAM" id="Phobius"/>
    </source>
</evidence>
<keyword evidence="1" id="KW-0472">Membrane</keyword>
<name>A0A3B1AJS4_9ZZZZ</name>
<feature type="transmembrane region" description="Helical" evidence="1">
    <location>
        <begin position="6"/>
        <end position="25"/>
    </location>
</feature>
<keyword evidence="1" id="KW-1133">Transmembrane helix</keyword>
<evidence type="ECO:0000313" key="2">
    <source>
        <dbReference type="EMBL" id="VAW98619.1"/>
    </source>
</evidence>
<proteinExistence type="predicted"/>
<sequence>MSETELVGFSLFLATIVGLMAWGMVKHAKKDKERNRFLTSVGFIACKEEKESLKEKISLLENNSEYTYSVRLPMKLRQDNVDVYFYTKDRRRHGDLYVSYEFLFTANRKNNIPFQIYLKPGSIKTGVATKLISSSITINWDSQADDLVKIKLPSELSESNVLGLMAQKGCSLYDLFDSSALSLLGLAGDNGIFTIRCRGNLCSIEEPRSTDGWDYKKVWFVVLTLIRQGL</sequence>
<organism evidence="2">
    <name type="scientific">hydrothermal vent metagenome</name>
    <dbReference type="NCBI Taxonomy" id="652676"/>
    <lineage>
        <taxon>unclassified sequences</taxon>
        <taxon>metagenomes</taxon>
        <taxon>ecological metagenomes</taxon>
    </lineage>
</organism>
<reference evidence="2" key="1">
    <citation type="submission" date="2018-06" db="EMBL/GenBank/DDBJ databases">
        <authorList>
            <person name="Zhirakovskaya E."/>
        </authorList>
    </citation>
    <scope>NUCLEOTIDE SEQUENCE</scope>
</reference>
<protein>
    <submittedName>
        <fullName evidence="2">Uncharacterized protein</fullName>
    </submittedName>
</protein>
<gene>
    <name evidence="2" type="ORF">MNBD_GAMMA21-2434</name>
</gene>
<keyword evidence="1" id="KW-0812">Transmembrane</keyword>
<accession>A0A3B1AJS4</accession>
<dbReference type="EMBL" id="UOFR01000062">
    <property type="protein sequence ID" value="VAW98619.1"/>
    <property type="molecule type" value="Genomic_DNA"/>
</dbReference>
<dbReference type="AlphaFoldDB" id="A0A3B1AJS4"/>